<dbReference type="PROSITE" id="PS50850">
    <property type="entry name" value="MFS"/>
    <property type="match status" value="1"/>
</dbReference>
<keyword evidence="2 5" id="KW-0812">Transmembrane</keyword>
<dbReference type="GO" id="GO:0005886">
    <property type="term" value="C:plasma membrane"/>
    <property type="evidence" value="ECO:0007669"/>
    <property type="project" value="TreeGrafter"/>
</dbReference>
<evidence type="ECO:0000313" key="7">
    <source>
        <dbReference type="EMBL" id="AQT42827.1"/>
    </source>
</evidence>
<feature type="transmembrane region" description="Helical" evidence="5">
    <location>
        <begin position="357"/>
        <end position="379"/>
    </location>
</feature>
<feature type="transmembrane region" description="Helical" evidence="5">
    <location>
        <begin position="400"/>
        <end position="421"/>
    </location>
</feature>
<evidence type="ECO:0000259" key="6">
    <source>
        <dbReference type="PROSITE" id="PS50850"/>
    </source>
</evidence>
<dbReference type="SUPFAM" id="SSF103473">
    <property type="entry name" value="MFS general substrate transporter"/>
    <property type="match status" value="1"/>
</dbReference>
<dbReference type="Gene3D" id="1.20.1720.10">
    <property type="entry name" value="Multidrug resistance protein D"/>
    <property type="match status" value="1"/>
</dbReference>
<feature type="transmembrane region" description="Helical" evidence="5">
    <location>
        <begin position="21"/>
        <end position="39"/>
    </location>
</feature>
<dbReference type="Proteomes" id="UP000189660">
    <property type="component" value="Chromosome"/>
</dbReference>
<gene>
    <name evidence="7" type="ORF">BBC0178_013620</name>
</gene>
<feature type="transmembrane region" description="Helical" evidence="5">
    <location>
        <begin position="441"/>
        <end position="461"/>
    </location>
</feature>
<sequence>MNDQGWSTLLSGRNGVRSVTLAGGVALHAVNVYIVVTILPSLVADIHGEQYYSWAATIFVTASLIGASLAAKLLARFGPKTAYVLSALLFAVGTLICSVAPTMAAFLFGRLIQGFGGGFLLSLSYSMVRIVFDPALWPRAMGLISGMWGISTLLGPAIGGIFAEYSTWRASFWTVGILALLFSGVALKVLPASAKLKNASERLPVIQLAVLTVMVLVISASSAVADNNIKIAGIIIGAILLLVLGIIDNHSENKMLPEGSFSIQSIFLPLYGLMVIISVAVNGAELYLPLFLQELHGRGPLVAGYIAALMSIGWTCGSLPSAGAAPKIVRKIIILAPVIDMLGMATLFYFIPSEMQSSGFLISICIALFLIGVGAGTSWPHLLTRVLQCASDKDATRASASLTTIQLFSTALSAALAGSITNLAGLFDPGGVSGMIAASKVLFIFLIIILLLAVPLAFIISRDMLNRPDGKHSNNQSDQKQHQNN</sequence>
<accession>A0A1U9MC16</accession>
<dbReference type="PRINTS" id="PR01035">
    <property type="entry name" value="TCRTETA"/>
</dbReference>
<dbReference type="InterPro" id="IPR020846">
    <property type="entry name" value="MFS_dom"/>
</dbReference>
<evidence type="ECO:0000256" key="5">
    <source>
        <dbReference type="SAM" id="Phobius"/>
    </source>
</evidence>
<feature type="transmembrane region" description="Helical" evidence="5">
    <location>
        <begin position="51"/>
        <end position="71"/>
    </location>
</feature>
<name>A0A1U9MC16_9HYPH</name>
<feature type="transmembrane region" description="Helical" evidence="5">
    <location>
        <begin position="261"/>
        <end position="281"/>
    </location>
</feature>
<feature type="domain" description="Major facilitator superfamily (MFS) profile" evidence="6">
    <location>
        <begin position="17"/>
        <end position="465"/>
    </location>
</feature>
<feature type="transmembrane region" description="Helical" evidence="5">
    <location>
        <begin position="144"/>
        <end position="165"/>
    </location>
</feature>
<dbReference type="Pfam" id="PF07690">
    <property type="entry name" value="MFS_1"/>
    <property type="match status" value="1"/>
</dbReference>
<feature type="transmembrane region" description="Helical" evidence="5">
    <location>
        <begin position="171"/>
        <end position="191"/>
    </location>
</feature>
<reference evidence="7 8" key="1">
    <citation type="submission" date="2016-11" db="EMBL/GenBank/DDBJ databases">
        <title>Comparative genomics of Bartonella apis.</title>
        <authorList>
            <person name="Engel P."/>
        </authorList>
    </citation>
    <scope>NUCLEOTIDE SEQUENCE [LARGE SCALE GENOMIC DNA]</scope>
    <source>
        <strain evidence="7 8">BBC0178</strain>
    </source>
</reference>
<keyword evidence="3 5" id="KW-1133">Transmembrane helix</keyword>
<feature type="transmembrane region" description="Helical" evidence="5">
    <location>
        <begin position="332"/>
        <end position="351"/>
    </location>
</feature>
<evidence type="ECO:0000256" key="1">
    <source>
        <dbReference type="ARBA" id="ARBA00004141"/>
    </source>
</evidence>
<dbReference type="EMBL" id="CP015820">
    <property type="protein sequence ID" value="AQT42827.1"/>
    <property type="molecule type" value="Genomic_DNA"/>
</dbReference>
<feature type="transmembrane region" description="Helical" evidence="5">
    <location>
        <begin position="301"/>
        <end position="320"/>
    </location>
</feature>
<evidence type="ECO:0000256" key="2">
    <source>
        <dbReference type="ARBA" id="ARBA00022692"/>
    </source>
</evidence>
<dbReference type="InterPro" id="IPR001958">
    <property type="entry name" value="Tet-R_TetA/multi-R_MdtG-like"/>
</dbReference>
<dbReference type="GO" id="GO:0022857">
    <property type="term" value="F:transmembrane transporter activity"/>
    <property type="evidence" value="ECO:0007669"/>
    <property type="project" value="InterPro"/>
</dbReference>
<dbReference type="InterPro" id="IPR011701">
    <property type="entry name" value="MFS"/>
</dbReference>
<dbReference type="Gene3D" id="1.20.1250.20">
    <property type="entry name" value="MFS general substrate transporter like domains"/>
    <property type="match status" value="1"/>
</dbReference>
<keyword evidence="8" id="KW-1185">Reference proteome</keyword>
<dbReference type="AlphaFoldDB" id="A0A1U9MC16"/>
<proteinExistence type="predicted"/>
<dbReference type="OrthoDB" id="9807274at2"/>
<organism evidence="7 8">
    <name type="scientific">Bartonella apihabitans</name>
    <dbReference type="NCBI Taxonomy" id="2750929"/>
    <lineage>
        <taxon>Bacteria</taxon>
        <taxon>Pseudomonadati</taxon>
        <taxon>Pseudomonadota</taxon>
        <taxon>Alphaproteobacteria</taxon>
        <taxon>Hyphomicrobiales</taxon>
        <taxon>Bartonellaceae</taxon>
        <taxon>Bartonella</taxon>
    </lineage>
</organism>
<dbReference type="RefSeq" id="WP_078039625.1">
    <property type="nucleotide sequence ID" value="NZ_CP015820.1"/>
</dbReference>
<protein>
    <submittedName>
        <fullName evidence="7">Arabinose efflux permease, MFS family</fullName>
    </submittedName>
</protein>
<comment type="subcellular location">
    <subcellularLocation>
        <location evidence="1">Membrane</location>
        <topology evidence="1">Multi-pass membrane protein</topology>
    </subcellularLocation>
</comment>
<evidence type="ECO:0000313" key="8">
    <source>
        <dbReference type="Proteomes" id="UP000189660"/>
    </source>
</evidence>
<evidence type="ECO:0000256" key="4">
    <source>
        <dbReference type="ARBA" id="ARBA00023136"/>
    </source>
</evidence>
<keyword evidence="4 5" id="KW-0472">Membrane</keyword>
<dbReference type="PANTHER" id="PTHR23501">
    <property type="entry name" value="MAJOR FACILITATOR SUPERFAMILY"/>
    <property type="match status" value="1"/>
</dbReference>
<feature type="transmembrane region" description="Helical" evidence="5">
    <location>
        <begin position="231"/>
        <end position="249"/>
    </location>
</feature>
<feature type="transmembrane region" description="Helical" evidence="5">
    <location>
        <begin position="83"/>
        <end position="108"/>
    </location>
</feature>
<evidence type="ECO:0000256" key="3">
    <source>
        <dbReference type="ARBA" id="ARBA00022989"/>
    </source>
</evidence>
<feature type="transmembrane region" description="Helical" evidence="5">
    <location>
        <begin position="203"/>
        <end position="225"/>
    </location>
</feature>
<dbReference type="InterPro" id="IPR036259">
    <property type="entry name" value="MFS_trans_sf"/>
</dbReference>
<feature type="transmembrane region" description="Helical" evidence="5">
    <location>
        <begin position="114"/>
        <end position="132"/>
    </location>
</feature>
<dbReference type="PANTHER" id="PTHR23501:SF154">
    <property type="entry name" value="MULTIDRUG-EFFLUX TRANSPORTER RV1634-RELATED"/>
    <property type="match status" value="1"/>
</dbReference>
<dbReference type="KEGG" id="bapa:BBC0178_013620"/>